<evidence type="ECO:0008006" key="4">
    <source>
        <dbReference type="Google" id="ProtNLM"/>
    </source>
</evidence>
<proteinExistence type="predicted"/>
<feature type="chain" id="PRO_5017598214" description="DUF1735 domain-containing protein" evidence="1">
    <location>
        <begin position="23"/>
        <end position="212"/>
    </location>
</feature>
<keyword evidence="3" id="KW-1185">Reference proteome</keyword>
<protein>
    <recommendedName>
        <fullName evidence="4">DUF1735 domain-containing protein</fullName>
    </recommendedName>
</protein>
<reference evidence="2 3" key="1">
    <citation type="submission" date="2018-07" db="EMBL/GenBank/DDBJ databases">
        <title>Dyadobacter roseus sp. nov., isolated from rose rhizosphere soil.</title>
        <authorList>
            <person name="Chen L."/>
        </authorList>
    </citation>
    <scope>NUCLEOTIDE SEQUENCE [LARGE SCALE GENOMIC DNA]</scope>
    <source>
        <strain evidence="2 3">RS19</strain>
    </source>
</reference>
<keyword evidence="1" id="KW-0732">Signal</keyword>
<comment type="caution">
    <text evidence="2">The sequence shown here is derived from an EMBL/GenBank/DDBJ whole genome shotgun (WGS) entry which is preliminary data.</text>
</comment>
<gene>
    <name evidence="2" type="ORF">DSL64_22100</name>
</gene>
<feature type="signal peptide" evidence="1">
    <location>
        <begin position="1"/>
        <end position="22"/>
    </location>
</feature>
<organism evidence="2 3">
    <name type="scientific">Dyadobacter luteus</name>
    <dbReference type="NCBI Taxonomy" id="2259619"/>
    <lineage>
        <taxon>Bacteria</taxon>
        <taxon>Pseudomonadati</taxon>
        <taxon>Bacteroidota</taxon>
        <taxon>Cytophagia</taxon>
        <taxon>Cytophagales</taxon>
        <taxon>Spirosomataceae</taxon>
        <taxon>Dyadobacter</taxon>
    </lineage>
</organism>
<evidence type="ECO:0000256" key="1">
    <source>
        <dbReference type="SAM" id="SignalP"/>
    </source>
</evidence>
<name>A0A3D8Y624_9BACT</name>
<accession>A0A3D8Y624</accession>
<sequence length="212" mass="23747">MKNSNVKLLSLSVAFGCMVGLASCSKPSRTEPEITPEADYQLKDIQYFMSDGDRIDTLMVGLGDTTIYNYSNAKLARKFTEDYSKLAKTSYFQVSEPNLLPADLYLEKFEVHVPSQLIADGSFSYFATKLPVSRDSVQVPYGKFWSDTVSINVPAKSKIVIDRSVQAHVINCSFKASIVNKTTGQNHEVRGSWKGLLRYDNLNTRLTEHPVE</sequence>
<dbReference type="Gene3D" id="2.170.15.10">
    <property type="entry name" value="Proaerolysin, chain A, domain 3"/>
    <property type="match status" value="1"/>
</dbReference>
<evidence type="ECO:0000313" key="3">
    <source>
        <dbReference type="Proteomes" id="UP000256373"/>
    </source>
</evidence>
<dbReference type="AlphaFoldDB" id="A0A3D8Y624"/>
<dbReference type="Proteomes" id="UP000256373">
    <property type="component" value="Unassembled WGS sequence"/>
</dbReference>
<evidence type="ECO:0000313" key="2">
    <source>
        <dbReference type="EMBL" id="REA58080.1"/>
    </source>
</evidence>
<dbReference type="RefSeq" id="WP_115833119.1">
    <property type="nucleotide sequence ID" value="NZ_QNUL01000023.1"/>
</dbReference>
<dbReference type="PROSITE" id="PS51257">
    <property type="entry name" value="PROKAR_LIPOPROTEIN"/>
    <property type="match status" value="1"/>
</dbReference>
<dbReference type="OrthoDB" id="703896at2"/>
<dbReference type="EMBL" id="QNUL01000023">
    <property type="protein sequence ID" value="REA58080.1"/>
    <property type="molecule type" value="Genomic_DNA"/>
</dbReference>